<dbReference type="EMBL" id="AMCI01002513">
    <property type="protein sequence ID" value="EJX02515.1"/>
    <property type="molecule type" value="Genomic_DNA"/>
</dbReference>
<sequence>MYAKANDLQFSFTDQSGQPCTLSIATSGNIKKVYAVDLDDWKDYTYESTPNGSISTEYYDRVKCTIGVPEHIVLKLTQGGSEVVKTQVDIELNSIQGEQFDISKSGLNLKANVALNNGYVVNVDRAVYGGNDKEAAVSGTIKKGTTSLATFAVSTTLSGIPSCNLDAFTAEGFGDANTDNITGKNAFVKLDVLGEVQIQGQVSDIRKLADYLEMADDNDDNESQFKSYLNQANSLMKLHLFYDNKATKQADVTFEPFLEDDPYVSYWYCEPVLKFYDGSSFSTFEAFFNDTDFKNVIDAFDKLMQDFDNML</sequence>
<comment type="caution">
    <text evidence="1">The sequence shown here is derived from an EMBL/GenBank/DDBJ whole genome shotgun (WGS) entry which is preliminary data.</text>
</comment>
<gene>
    <name evidence="1" type="ORF">EVA_09379</name>
</gene>
<organism evidence="1">
    <name type="scientific">gut metagenome</name>
    <dbReference type="NCBI Taxonomy" id="749906"/>
    <lineage>
        <taxon>unclassified sequences</taxon>
        <taxon>metagenomes</taxon>
        <taxon>organismal metagenomes</taxon>
    </lineage>
</organism>
<protein>
    <submittedName>
        <fullName evidence="1">Lipoprotein</fullName>
    </submittedName>
</protein>
<accession>J9GR06</accession>
<keyword evidence="1" id="KW-0449">Lipoprotein</keyword>
<dbReference type="AlphaFoldDB" id="J9GR06"/>
<name>J9GR06_9ZZZZ</name>
<proteinExistence type="predicted"/>
<reference evidence="1" key="1">
    <citation type="journal article" date="2012" name="PLoS ONE">
        <title>Gene sets for utilization of primary and secondary nutrition supplies in the distal gut of endangered iberian lynx.</title>
        <authorList>
            <person name="Alcaide M."/>
            <person name="Messina E."/>
            <person name="Richter M."/>
            <person name="Bargiela R."/>
            <person name="Peplies J."/>
            <person name="Huws S.A."/>
            <person name="Newbold C.J."/>
            <person name="Golyshin P.N."/>
            <person name="Simon M.A."/>
            <person name="Lopez G."/>
            <person name="Yakimov M.M."/>
            <person name="Ferrer M."/>
        </authorList>
    </citation>
    <scope>NUCLEOTIDE SEQUENCE</scope>
</reference>
<evidence type="ECO:0000313" key="1">
    <source>
        <dbReference type="EMBL" id="EJX02515.1"/>
    </source>
</evidence>